<keyword evidence="3" id="KW-1185">Reference proteome</keyword>
<feature type="transmembrane region" description="Helical" evidence="1">
    <location>
        <begin position="144"/>
        <end position="168"/>
    </location>
</feature>
<keyword evidence="1" id="KW-0472">Membrane</keyword>
<feature type="transmembrane region" description="Helical" evidence="1">
    <location>
        <begin position="188"/>
        <end position="215"/>
    </location>
</feature>
<sequence length="310" mass="33155">MSENMPRHAVVRTDAGGAFPPSGRGVRGGLSGRVHVSLMRSVRGEMRKLLSLRSTWIMLLLDFLALPAGGLILAFMMKLTNGTDMPAGQAPGLSASAYWSAIGSLYQVSAIIVAILGVMSVTADYTSSSIDSTLTANPHRGMVLAGKGVCVALVTWVASQLSVLVSWACVQAVLSSEQNGPLEASMSRLPWVIILGTPAMLTLFAVMAVGIGALCRSTLGGVLVVFAVVMFIPTFLDIISGFQRYFSWVAPLSRVFPMSLIASFLDANPPLPEQDMAFDPQWWQCGLLMVAWTAAFYIIGHIVMKVTDIK</sequence>
<protein>
    <recommendedName>
        <fullName evidence="4">ABC transporter permease</fullName>
    </recommendedName>
</protein>
<dbReference type="RefSeq" id="WP_340468592.1">
    <property type="nucleotide sequence ID" value="NZ_JBANBB010000001.1"/>
</dbReference>
<evidence type="ECO:0008006" key="4">
    <source>
        <dbReference type="Google" id="ProtNLM"/>
    </source>
</evidence>
<feature type="transmembrane region" description="Helical" evidence="1">
    <location>
        <begin position="222"/>
        <end position="242"/>
    </location>
</feature>
<evidence type="ECO:0000256" key="1">
    <source>
        <dbReference type="SAM" id="Phobius"/>
    </source>
</evidence>
<dbReference type="Proteomes" id="UP001373159">
    <property type="component" value="Unassembled WGS sequence"/>
</dbReference>
<dbReference type="EMBL" id="JBANBB010000001">
    <property type="protein sequence ID" value="MEK0306053.1"/>
    <property type="molecule type" value="Genomic_DNA"/>
</dbReference>
<name>A0ABU8ZLE8_9BIFI</name>
<evidence type="ECO:0000313" key="2">
    <source>
        <dbReference type="EMBL" id="MEK0306053.1"/>
    </source>
</evidence>
<proteinExistence type="predicted"/>
<feature type="transmembrane region" description="Helical" evidence="1">
    <location>
        <begin position="281"/>
        <end position="304"/>
    </location>
</feature>
<keyword evidence="1" id="KW-1133">Transmembrane helix</keyword>
<keyword evidence="1" id="KW-0812">Transmembrane</keyword>
<comment type="caution">
    <text evidence="2">The sequence shown here is derived from an EMBL/GenBank/DDBJ whole genome shotgun (WGS) entry which is preliminary data.</text>
</comment>
<accession>A0ABU8ZLE8</accession>
<organism evidence="2 3">
    <name type="scientific">Bifidobacterium favimelis</name>
    <dbReference type="NCBI Taxonomy" id="3122979"/>
    <lineage>
        <taxon>Bacteria</taxon>
        <taxon>Bacillati</taxon>
        <taxon>Actinomycetota</taxon>
        <taxon>Actinomycetes</taxon>
        <taxon>Bifidobacteriales</taxon>
        <taxon>Bifidobacteriaceae</taxon>
        <taxon>Bifidobacterium</taxon>
    </lineage>
</organism>
<gene>
    <name evidence="2" type="ORF">V8P97_00980</name>
</gene>
<evidence type="ECO:0000313" key="3">
    <source>
        <dbReference type="Proteomes" id="UP001373159"/>
    </source>
</evidence>
<reference evidence="2 3" key="1">
    <citation type="submission" date="2024-02" db="EMBL/GenBank/DDBJ databases">
        <title>Bifidobacterium honeyensis sp. nov., isolated from the comb honey.</title>
        <authorList>
            <person name="Liu W."/>
            <person name="Li Y."/>
        </authorList>
    </citation>
    <scope>NUCLEOTIDE SEQUENCE [LARGE SCALE GENOMIC DNA]</scope>
    <source>
        <strain evidence="2 3">IMAU50988</strain>
    </source>
</reference>
<feature type="transmembrane region" description="Helical" evidence="1">
    <location>
        <begin position="97"/>
        <end position="123"/>
    </location>
</feature>
<feature type="transmembrane region" description="Helical" evidence="1">
    <location>
        <begin position="56"/>
        <end position="77"/>
    </location>
</feature>